<feature type="transmembrane region" description="Helical" evidence="1">
    <location>
        <begin position="60"/>
        <end position="77"/>
    </location>
</feature>
<feature type="non-terminal residue" evidence="2">
    <location>
        <position position="1"/>
    </location>
</feature>
<dbReference type="EMBL" id="QNUK01000183">
    <property type="protein sequence ID" value="KAF5898946.1"/>
    <property type="molecule type" value="Genomic_DNA"/>
</dbReference>
<name>A0A8J4TJ75_CLAMG</name>
<proteinExistence type="predicted"/>
<dbReference type="Proteomes" id="UP000727407">
    <property type="component" value="Unassembled WGS sequence"/>
</dbReference>
<gene>
    <name evidence="2" type="primary">dapB</name>
    <name evidence="2" type="ORF">DAT39_011352</name>
</gene>
<dbReference type="AlphaFoldDB" id="A0A8J4TJ75"/>
<comment type="caution">
    <text evidence="2">The sequence shown here is derived from an EMBL/GenBank/DDBJ whole genome shotgun (WGS) entry which is preliminary data.</text>
</comment>
<organism evidence="2 3">
    <name type="scientific">Clarias magur</name>
    <name type="common">Asian catfish</name>
    <name type="synonym">Macropteronotus magur</name>
    <dbReference type="NCBI Taxonomy" id="1594786"/>
    <lineage>
        <taxon>Eukaryota</taxon>
        <taxon>Metazoa</taxon>
        <taxon>Chordata</taxon>
        <taxon>Craniata</taxon>
        <taxon>Vertebrata</taxon>
        <taxon>Euteleostomi</taxon>
        <taxon>Actinopterygii</taxon>
        <taxon>Neopterygii</taxon>
        <taxon>Teleostei</taxon>
        <taxon>Ostariophysi</taxon>
        <taxon>Siluriformes</taxon>
        <taxon>Clariidae</taxon>
        <taxon>Clarias</taxon>
    </lineage>
</organism>
<reference evidence="2" key="1">
    <citation type="submission" date="2020-07" db="EMBL/GenBank/DDBJ databases">
        <title>Clarias magur genome sequencing, assembly and annotation.</title>
        <authorList>
            <person name="Kushwaha B."/>
            <person name="Kumar R."/>
            <person name="Das P."/>
            <person name="Joshi C.G."/>
            <person name="Kumar D."/>
            <person name="Nagpure N.S."/>
            <person name="Pandey M."/>
            <person name="Agarwal S."/>
            <person name="Srivastava S."/>
            <person name="Singh M."/>
            <person name="Sahoo L."/>
            <person name="Jayasankar P."/>
            <person name="Meher P.K."/>
            <person name="Koringa P.G."/>
            <person name="Iquebal M.A."/>
            <person name="Das S.P."/>
            <person name="Bit A."/>
            <person name="Patnaik S."/>
            <person name="Patel N."/>
            <person name="Shah T.M."/>
            <person name="Hinsu A."/>
            <person name="Jena J.K."/>
        </authorList>
    </citation>
    <scope>NUCLEOTIDE SEQUENCE</scope>
    <source>
        <strain evidence="2">CIFAMagur01</strain>
        <tissue evidence="2">Testis</tissue>
    </source>
</reference>
<keyword evidence="1" id="KW-0812">Transmembrane</keyword>
<keyword evidence="1" id="KW-1133">Transmembrane helix</keyword>
<evidence type="ECO:0000313" key="2">
    <source>
        <dbReference type="EMBL" id="KAF5898946.1"/>
    </source>
</evidence>
<protein>
    <submittedName>
        <fullName evidence="2">Putative dipeptidyl-aminopeptidase B</fullName>
    </submittedName>
</protein>
<evidence type="ECO:0000313" key="3">
    <source>
        <dbReference type="Proteomes" id="UP000727407"/>
    </source>
</evidence>
<sequence>EVRRHAAPHQLTTAWRRSLLSTHTGEDGSLKAKGNGGAEERSRTSWIRSFAATPRPQKSIAFLRSAVFFLFLCFAVVEPSRDASVCSGDV</sequence>
<evidence type="ECO:0000256" key="1">
    <source>
        <dbReference type="SAM" id="Phobius"/>
    </source>
</evidence>
<keyword evidence="3" id="KW-1185">Reference proteome</keyword>
<keyword evidence="1" id="KW-0472">Membrane</keyword>
<accession>A0A8J4TJ75</accession>